<accession>A0A3P7PFX2</accession>
<dbReference type="AlphaFoldDB" id="A0A3P7PFX2"/>
<evidence type="ECO:0000313" key="2">
    <source>
        <dbReference type="Proteomes" id="UP000279029"/>
    </source>
</evidence>
<gene>
    <name evidence="1" type="ORF">PATL70BA_1907</name>
</gene>
<sequence>MYRLWGKIMIDSRFRSDYVFELEDGDIASPTSLKKGLEFLTLHFDIEMPMWLSDNEKDYARFRKTRFYNDHFIETIDFDYFEIEVIEDKKKKHKKGDF</sequence>
<name>A0A3P7PFX2_9FIRM</name>
<proteinExistence type="predicted"/>
<dbReference type="Proteomes" id="UP000279029">
    <property type="component" value="Chromosome"/>
</dbReference>
<dbReference type="KEGG" id="cbar:PATL70BA_1907"/>
<evidence type="ECO:0000313" key="1">
    <source>
        <dbReference type="EMBL" id="VDN47798.1"/>
    </source>
</evidence>
<dbReference type="OrthoDB" id="2084516at2"/>
<dbReference type="RefSeq" id="WP_125137048.1">
    <property type="nucleotide sequence ID" value="NZ_LR130778.1"/>
</dbReference>
<protein>
    <submittedName>
        <fullName evidence="1">Uncharacterized protein</fullName>
    </submittedName>
</protein>
<organism evidence="1 2">
    <name type="scientific">Petrocella atlantisensis</name>
    <dbReference type="NCBI Taxonomy" id="2173034"/>
    <lineage>
        <taxon>Bacteria</taxon>
        <taxon>Bacillati</taxon>
        <taxon>Bacillota</taxon>
        <taxon>Clostridia</taxon>
        <taxon>Lachnospirales</taxon>
        <taxon>Vallitaleaceae</taxon>
        <taxon>Petrocella</taxon>
    </lineage>
</organism>
<dbReference type="EMBL" id="LR130778">
    <property type="protein sequence ID" value="VDN47798.1"/>
    <property type="molecule type" value="Genomic_DNA"/>
</dbReference>
<keyword evidence="2" id="KW-1185">Reference proteome</keyword>
<reference evidence="1 2" key="1">
    <citation type="submission" date="2018-09" db="EMBL/GenBank/DDBJ databases">
        <authorList>
            <person name="Postec A."/>
        </authorList>
    </citation>
    <scope>NUCLEOTIDE SEQUENCE [LARGE SCALE GENOMIC DNA]</scope>
    <source>
        <strain evidence="1">70B-A</strain>
    </source>
</reference>